<evidence type="ECO:0000313" key="3">
    <source>
        <dbReference type="Proteomes" id="UP000314294"/>
    </source>
</evidence>
<feature type="region of interest" description="Disordered" evidence="1">
    <location>
        <begin position="1"/>
        <end position="59"/>
    </location>
</feature>
<comment type="caution">
    <text evidence="2">The sequence shown here is derived from an EMBL/GenBank/DDBJ whole genome shotgun (WGS) entry which is preliminary data.</text>
</comment>
<reference evidence="2 3" key="1">
    <citation type="submission" date="2019-03" db="EMBL/GenBank/DDBJ databases">
        <title>First draft genome of Liparis tanakae, snailfish: a comprehensive survey of snailfish specific genes.</title>
        <authorList>
            <person name="Kim W."/>
            <person name="Song I."/>
            <person name="Jeong J.-H."/>
            <person name="Kim D."/>
            <person name="Kim S."/>
            <person name="Ryu S."/>
            <person name="Song J.Y."/>
            <person name="Lee S.K."/>
        </authorList>
    </citation>
    <scope>NUCLEOTIDE SEQUENCE [LARGE SCALE GENOMIC DNA]</scope>
    <source>
        <tissue evidence="2">Muscle</tissue>
    </source>
</reference>
<gene>
    <name evidence="2" type="ORF">EYF80_033038</name>
</gene>
<organism evidence="2 3">
    <name type="scientific">Liparis tanakae</name>
    <name type="common">Tanaka's snailfish</name>
    <dbReference type="NCBI Taxonomy" id="230148"/>
    <lineage>
        <taxon>Eukaryota</taxon>
        <taxon>Metazoa</taxon>
        <taxon>Chordata</taxon>
        <taxon>Craniata</taxon>
        <taxon>Vertebrata</taxon>
        <taxon>Euteleostomi</taxon>
        <taxon>Actinopterygii</taxon>
        <taxon>Neopterygii</taxon>
        <taxon>Teleostei</taxon>
        <taxon>Neoteleostei</taxon>
        <taxon>Acanthomorphata</taxon>
        <taxon>Eupercaria</taxon>
        <taxon>Perciformes</taxon>
        <taxon>Cottioidei</taxon>
        <taxon>Cottales</taxon>
        <taxon>Liparidae</taxon>
        <taxon>Liparis</taxon>
    </lineage>
</organism>
<keyword evidence="3" id="KW-1185">Reference proteome</keyword>
<dbReference type="EMBL" id="SRLO01000421">
    <property type="protein sequence ID" value="TNN56780.1"/>
    <property type="molecule type" value="Genomic_DNA"/>
</dbReference>
<dbReference type="Proteomes" id="UP000314294">
    <property type="component" value="Unassembled WGS sequence"/>
</dbReference>
<name>A0A4Z2GU86_9TELE</name>
<feature type="compositionally biased region" description="Basic residues" evidence="1">
    <location>
        <begin position="1"/>
        <end position="55"/>
    </location>
</feature>
<feature type="region of interest" description="Disordered" evidence="1">
    <location>
        <begin position="111"/>
        <end position="138"/>
    </location>
</feature>
<protein>
    <submittedName>
        <fullName evidence="2">Uncharacterized protein</fullName>
    </submittedName>
</protein>
<evidence type="ECO:0000313" key="2">
    <source>
        <dbReference type="EMBL" id="TNN56780.1"/>
    </source>
</evidence>
<proteinExistence type="predicted"/>
<sequence length="138" mass="16366">MKKKKKEKEKNKNKNKKKEKKNKKKKIKKKKKEKKMKKKEKKKTPPTHTHTHTHTHNIFLSRKYANKIIREEFASADAEAALPVKNRREESEWMFFSFFECNLSASQSGCARSLEPKEERGTTSPDPNGIRRALRRSR</sequence>
<accession>A0A4Z2GU86</accession>
<dbReference type="AlphaFoldDB" id="A0A4Z2GU86"/>
<evidence type="ECO:0000256" key="1">
    <source>
        <dbReference type="SAM" id="MobiDB-lite"/>
    </source>
</evidence>